<dbReference type="SUPFAM" id="SSF56024">
    <property type="entry name" value="Phospholipase D/nuclease"/>
    <property type="match status" value="1"/>
</dbReference>
<evidence type="ECO:0000259" key="1">
    <source>
        <dbReference type="Pfam" id="PF13091"/>
    </source>
</evidence>
<dbReference type="Proteomes" id="UP000597459">
    <property type="component" value="Unassembled WGS sequence"/>
</dbReference>
<proteinExistence type="predicted"/>
<accession>A0A967EI51</accession>
<dbReference type="CDD" id="cd09117">
    <property type="entry name" value="PLDc_Bfil_DEXD_like"/>
    <property type="match status" value="1"/>
</dbReference>
<protein>
    <recommendedName>
        <fullName evidence="1">Phospholipase D-like domain-containing protein</fullName>
    </recommendedName>
</protein>
<dbReference type="InterPro" id="IPR025202">
    <property type="entry name" value="PLD-like_dom"/>
</dbReference>
<dbReference type="AlphaFoldDB" id="A0A967EI51"/>
<sequence length="408" mass="46102">MAQSEAHIGNRNMKTDHYDLTWNDENSEHSAALARLFENAKHVDVAVAFAKMSGWEHIKDHLLHHLEQGGSARFIVGLDFYQSEPTLLKLLLKLSRKHSLSVFVGDKLDGVFHPKVYRFEYVNKSVSMLIGSANWTNGGMADNYECSVLLRLNSETKIRTRLDALCKDKLVSALNPGILRDYSRRYDIARATRATEQRRLKRLRTAEPTTFAVLRELLREFRLDKSERGFDAQVRNRAEAVKRASKIMKLIATSRPTGEGFDDQLRKLDASFHSAIVPIFMKAIAGEPAAFAELCTRALASGELSPEQAFEKVREVSIRGVGPNWRTEMLHSVDPSKFAVLNRNSSAGMRLAGPEFPERPSNSNITPQTYAQFCLDARRVAAELGLRNLSELDAVFNEAYWQDMDDED</sequence>
<dbReference type="EMBL" id="WOTH01000035">
    <property type="protein sequence ID" value="NHO54862.1"/>
    <property type="molecule type" value="Genomic_DNA"/>
</dbReference>
<comment type="caution">
    <text evidence="2">The sequence shown here is derived from an EMBL/GenBank/DDBJ whole genome shotgun (WGS) entry which is preliminary data.</text>
</comment>
<organism evidence="2 3">
    <name type="scientific">Acetobacter estunensis</name>
    <dbReference type="NCBI Taxonomy" id="104097"/>
    <lineage>
        <taxon>Bacteria</taxon>
        <taxon>Pseudomonadati</taxon>
        <taxon>Pseudomonadota</taxon>
        <taxon>Alphaproteobacteria</taxon>
        <taxon>Acetobacterales</taxon>
        <taxon>Acetobacteraceae</taxon>
        <taxon>Acetobacter</taxon>
    </lineage>
</organism>
<dbReference type="Gene3D" id="3.30.870.10">
    <property type="entry name" value="Endonuclease Chain A"/>
    <property type="match status" value="1"/>
</dbReference>
<reference evidence="2" key="1">
    <citation type="submission" date="2019-11" db="EMBL/GenBank/DDBJ databases">
        <title>Description of new Acetobacter species.</title>
        <authorList>
            <person name="Cleenwerck I."/>
            <person name="Sombolestani A.S."/>
        </authorList>
    </citation>
    <scope>NUCLEOTIDE SEQUENCE</scope>
    <source>
        <strain evidence="2">LMG 1626</strain>
    </source>
</reference>
<evidence type="ECO:0000313" key="2">
    <source>
        <dbReference type="EMBL" id="NHO54862.1"/>
    </source>
</evidence>
<keyword evidence="3" id="KW-1185">Reference proteome</keyword>
<gene>
    <name evidence="2" type="ORF">GOB87_13050</name>
</gene>
<name>A0A967EI51_9PROT</name>
<dbReference type="Pfam" id="PF13091">
    <property type="entry name" value="PLDc_2"/>
    <property type="match status" value="1"/>
</dbReference>
<evidence type="ECO:0000313" key="3">
    <source>
        <dbReference type="Proteomes" id="UP000597459"/>
    </source>
</evidence>
<feature type="domain" description="Phospholipase D-like" evidence="1">
    <location>
        <begin position="42"/>
        <end position="151"/>
    </location>
</feature>